<sequence length="102" mass="11925">MIRLQQSESLYFCKLRLIFVTYQIDFLVLFQVTSQKQGLRYALFLCQALNISQFCWEKVQQVLLGVWRYWEISGFCAGKQPAIKTGDSQQLEIPSQKNGFGY</sequence>
<reference evidence="1" key="1">
    <citation type="submission" date="2023-06" db="EMBL/GenBank/DDBJ databases">
        <authorList>
            <person name="Kurt Z."/>
        </authorList>
    </citation>
    <scope>NUCLEOTIDE SEQUENCE</scope>
</reference>
<keyword evidence="3" id="KW-1185">Reference proteome</keyword>
<dbReference type="EMBL" id="CATOUU010000434">
    <property type="protein sequence ID" value="CAI9929347.1"/>
    <property type="molecule type" value="Genomic_DNA"/>
</dbReference>
<dbReference type="EMBL" id="CAXDID020000467">
    <property type="protein sequence ID" value="CAL6094513.1"/>
    <property type="molecule type" value="Genomic_DNA"/>
</dbReference>
<protein>
    <submittedName>
        <fullName evidence="2">Hypothetical_protein</fullName>
    </submittedName>
</protein>
<evidence type="ECO:0000313" key="1">
    <source>
        <dbReference type="EMBL" id="CAI9929347.1"/>
    </source>
</evidence>
<evidence type="ECO:0000313" key="3">
    <source>
        <dbReference type="Proteomes" id="UP001642409"/>
    </source>
</evidence>
<accession>A0AA86NZ50</accession>
<name>A0AA86NZ50_9EUKA</name>
<reference evidence="2 3" key="2">
    <citation type="submission" date="2024-07" db="EMBL/GenBank/DDBJ databases">
        <authorList>
            <person name="Akdeniz Z."/>
        </authorList>
    </citation>
    <scope>NUCLEOTIDE SEQUENCE [LARGE SCALE GENOMIC DNA]</scope>
</reference>
<dbReference type="Proteomes" id="UP001642409">
    <property type="component" value="Unassembled WGS sequence"/>
</dbReference>
<dbReference type="AlphaFoldDB" id="A0AA86NZ50"/>
<evidence type="ECO:0000313" key="2">
    <source>
        <dbReference type="EMBL" id="CAL6094513.1"/>
    </source>
</evidence>
<comment type="caution">
    <text evidence="1">The sequence shown here is derived from an EMBL/GenBank/DDBJ whole genome shotgun (WGS) entry which is preliminary data.</text>
</comment>
<proteinExistence type="predicted"/>
<gene>
    <name evidence="1" type="ORF">HINF_LOCUS16992</name>
    <name evidence="2" type="ORF">HINF_LOCUS67504</name>
</gene>
<organism evidence="1">
    <name type="scientific">Hexamita inflata</name>
    <dbReference type="NCBI Taxonomy" id="28002"/>
    <lineage>
        <taxon>Eukaryota</taxon>
        <taxon>Metamonada</taxon>
        <taxon>Diplomonadida</taxon>
        <taxon>Hexamitidae</taxon>
        <taxon>Hexamitinae</taxon>
        <taxon>Hexamita</taxon>
    </lineage>
</organism>